<comment type="caution">
    <text evidence="1">The sequence shown here is derived from an EMBL/GenBank/DDBJ whole genome shotgun (WGS) entry which is preliminary data.</text>
</comment>
<dbReference type="Proteomes" id="UP001066276">
    <property type="component" value="Chromosome 6"/>
</dbReference>
<name>A0AAV7QXI2_PLEWA</name>
<reference evidence="1" key="1">
    <citation type="journal article" date="2022" name="bioRxiv">
        <title>Sequencing and chromosome-scale assembly of the giantPleurodeles waltlgenome.</title>
        <authorList>
            <person name="Brown T."/>
            <person name="Elewa A."/>
            <person name="Iarovenko S."/>
            <person name="Subramanian E."/>
            <person name="Araus A.J."/>
            <person name="Petzold A."/>
            <person name="Susuki M."/>
            <person name="Suzuki K.-i.T."/>
            <person name="Hayashi T."/>
            <person name="Toyoda A."/>
            <person name="Oliveira C."/>
            <person name="Osipova E."/>
            <person name="Leigh N.D."/>
            <person name="Simon A."/>
            <person name="Yun M.H."/>
        </authorList>
    </citation>
    <scope>NUCLEOTIDE SEQUENCE</scope>
    <source>
        <strain evidence="1">20211129_DDA</strain>
        <tissue evidence="1">Liver</tissue>
    </source>
</reference>
<evidence type="ECO:0000313" key="2">
    <source>
        <dbReference type="Proteomes" id="UP001066276"/>
    </source>
</evidence>
<evidence type="ECO:0000313" key="1">
    <source>
        <dbReference type="EMBL" id="KAJ1143193.1"/>
    </source>
</evidence>
<accession>A0AAV7QXI2</accession>
<keyword evidence="2" id="KW-1185">Reference proteome</keyword>
<protein>
    <submittedName>
        <fullName evidence="1">Uncharacterized protein</fullName>
    </submittedName>
</protein>
<organism evidence="1 2">
    <name type="scientific">Pleurodeles waltl</name>
    <name type="common">Iberian ribbed newt</name>
    <dbReference type="NCBI Taxonomy" id="8319"/>
    <lineage>
        <taxon>Eukaryota</taxon>
        <taxon>Metazoa</taxon>
        <taxon>Chordata</taxon>
        <taxon>Craniata</taxon>
        <taxon>Vertebrata</taxon>
        <taxon>Euteleostomi</taxon>
        <taxon>Amphibia</taxon>
        <taxon>Batrachia</taxon>
        <taxon>Caudata</taxon>
        <taxon>Salamandroidea</taxon>
        <taxon>Salamandridae</taxon>
        <taxon>Pleurodelinae</taxon>
        <taxon>Pleurodeles</taxon>
    </lineage>
</organism>
<dbReference type="AlphaFoldDB" id="A0AAV7QXI2"/>
<sequence>MLASVLPDSRRYNLWSWAARVFWELGKAPGRYRQENKRMPWVFWELGKAPGRYRQENKRMPRIPLHNEPRDLPSVVLEERRATPV</sequence>
<gene>
    <name evidence="1" type="ORF">NDU88_009504</name>
</gene>
<proteinExistence type="predicted"/>
<dbReference type="EMBL" id="JANPWB010000010">
    <property type="protein sequence ID" value="KAJ1143193.1"/>
    <property type="molecule type" value="Genomic_DNA"/>
</dbReference>